<comment type="caution">
    <text evidence="2">The sequence shown here is derived from an EMBL/GenBank/DDBJ whole genome shotgun (WGS) entry which is preliminary data.</text>
</comment>
<dbReference type="SUPFAM" id="SSF103473">
    <property type="entry name" value="MFS general substrate transporter"/>
    <property type="match status" value="1"/>
</dbReference>
<keyword evidence="1" id="KW-1133">Transmembrane helix</keyword>
<accession>W4S806</accession>
<dbReference type="Proteomes" id="UP000019143">
    <property type="component" value="Unassembled WGS sequence"/>
</dbReference>
<name>W4S806_9XANT</name>
<protein>
    <submittedName>
        <fullName evidence="2">Major facilitator superfamily protein</fullName>
    </submittedName>
</protein>
<keyword evidence="1" id="KW-0812">Transmembrane</keyword>
<feature type="transmembrane region" description="Helical" evidence="1">
    <location>
        <begin position="77"/>
        <end position="99"/>
    </location>
</feature>
<evidence type="ECO:0000256" key="1">
    <source>
        <dbReference type="SAM" id="Phobius"/>
    </source>
</evidence>
<organism evidence="2 3">
    <name type="scientific">Xanthomonas arboricola pv. pruni str. MAFF 311562</name>
    <dbReference type="NCBI Taxonomy" id="1414836"/>
    <lineage>
        <taxon>Bacteria</taxon>
        <taxon>Pseudomonadati</taxon>
        <taxon>Pseudomonadota</taxon>
        <taxon>Gammaproteobacteria</taxon>
        <taxon>Lysobacterales</taxon>
        <taxon>Lysobacteraceae</taxon>
        <taxon>Xanthomonas</taxon>
    </lineage>
</organism>
<dbReference type="AlphaFoldDB" id="W4S806"/>
<feature type="transmembrane region" description="Helical" evidence="1">
    <location>
        <begin position="47"/>
        <end position="71"/>
    </location>
</feature>
<gene>
    <name evidence="2" type="ORF">XPU_3850</name>
</gene>
<dbReference type="InterPro" id="IPR036259">
    <property type="entry name" value="MFS_trans_sf"/>
</dbReference>
<dbReference type="EMBL" id="BAVB01000349">
    <property type="protein sequence ID" value="GAE52318.1"/>
    <property type="molecule type" value="Genomic_DNA"/>
</dbReference>
<sequence length="111" mass="11130">MAPALLGAVQAADPRMAVLTIAAVLFGFQIAIGNIQTLPGDLFAGKSVGSLAGIGGMAAVAGTLITTWLVPVMTATSYAPMFILVAALVPASLAALWLVTGRIHRLDAAGT</sequence>
<feature type="transmembrane region" description="Helical" evidence="1">
    <location>
        <begin position="16"/>
        <end position="35"/>
    </location>
</feature>
<evidence type="ECO:0000313" key="3">
    <source>
        <dbReference type="Proteomes" id="UP000019143"/>
    </source>
</evidence>
<evidence type="ECO:0000313" key="2">
    <source>
        <dbReference type="EMBL" id="GAE52318.1"/>
    </source>
</evidence>
<keyword evidence="1" id="KW-0472">Membrane</keyword>
<proteinExistence type="predicted"/>
<reference evidence="2 3" key="1">
    <citation type="submission" date="2014-01" db="EMBL/GenBank/DDBJ databases">
        <title>Genome sequence and analysis of Xanthomonas arboricola pv. pruni.</title>
        <authorList>
            <person name="Fujikawa T."/>
            <person name="Nakazono-Nagaoka E."/>
        </authorList>
    </citation>
    <scope>NUCLEOTIDE SEQUENCE [LARGE SCALE GENOMIC DNA]</scope>
    <source>
        <strain evidence="3">MAFF 311562</strain>
    </source>
</reference>